<keyword evidence="2" id="KW-1185">Reference proteome</keyword>
<name>A0A4Y2EL57_ARAVE</name>
<proteinExistence type="predicted"/>
<reference evidence="1 2" key="1">
    <citation type="journal article" date="2019" name="Sci. Rep.">
        <title>Orb-weaving spider Araneus ventricosus genome elucidates the spidroin gene catalogue.</title>
        <authorList>
            <person name="Kono N."/>
            <person name="Nakamura H."/>
            <person name="Ohtoshi R."/>
            <person name="Moran D.A.P."/>
            <person name="Shinohara A."/>
            <person name="Yoshida Y."/>
            <person name="Fujiwara M."/>
            <person name="Mori M."/>
            <person name="Tomita M."/>
            <person name="Arakawa K."/>
        </authorList>
    </citation>
    <scope>NUCLEOTIDE SEQUENCE [LARGE SCALE GENOMIC DNA]</scope>
</reference>
<evidence type="ECO:0000313" key="2">
    <source>
        <dbReference type="Proteomes" id="UP000499080"/>
    </source>
</evidence>
<protein>
    <submittedName>
        <fullName evidence="1">Uncharacterized protein</fullName>
    </submittedName>
</protein>
<evidence type="ECO:0000313" key="1">
    <source>
        <dbReference type="EMBL" id="GBM30002.1"/>
    </source>
</evidence>
<accession>A0A4Y2EL57</accession>
<dbReference type="EMBL" id="BGPR01000650">
    <property type="protein sequence ID" value="GBM30002.1"/>
    <property type="molecule type" value="Genomic_DNA"/>
</dbReference>
<organism evidence="1 2">
    <name type="scientific">Araneus ventricosus</name>
    <name type="common">Orbweaver spider</name>
    <name type="synonym">Epeira ventricosa</name>
    <dbReference type="NCBI Taxonomy" id="182803"/>
    <lineage>
        <taxon>Eukaryota</taxon>
        <taxon>Metazoa</taxon>
        <taxon>Ecdysozoa</taxon>
        <taxon>Arthropoda</taxon>
        <taxon>Chelicerata</taxon>
        <taxon>Arachnida</taxon>
        <taxon>Araneae</taxon>
        <taxon>Araneomorphae</taxon>
        <taxon>Entelegynae</taxon>
        <taxon>Araneoidea</taxon>
        <taxon>Araneidae</taxon>
        <taxon>Araneus</taxon>
    </lineage>
</organism>
<dbReference type="AlphaFoldDB" id="A0A4Y2EL57"/>
<sequence>MRTTSETVPNLQKFCTTLAGGRLTIDIRFNVHQLTYMTDPRCNRVSNQWRSVSGKYRLGQNMIFSLPTPSVIITGLACVNGARGMVFLRPLIVFDFKKRQTLINVLLPWSVA</sequence>
<comment type="caution">
    <text evidence="1">The sequence shown here is derived from an EMBL/GenBank/DDBJ whole genome shotgun (WGS) entry which is preliminary data.</text>
</comment>
<dbReference type="Proteomes" id="UP000499080">
    <property type="component" value="Unassembled WGS sequence"/>
</dbReference>
<gene>
    <name evidence="1" type="ORF">AVEN_165578_1</name>
</gene>